<dbReference type="GO" id="GO:0102009">
    <property type="term" value="F:proline dipeptidase activity"/>
    <property type="evidence" value="ECO:0007669"/>
    <property type="project" value="UniProtKB-EC"/>
</dbReference>
<evidence type="ECO:0000256" key="5">
    <source>
        <dbReference type="ARBA" id="ARBA00022801"/>
    </source>
</evidence>
<dbReference type="SUPFAM" id="SSF53092">
    <property type="entry name" value="Creatinase/prolidase N-terminal domain"/>
    <property type="match status" value="1"/>
</dbReference>
<keyword evidence="4" id="KW-0479">Metal-binding</keyword>
<dbReference type="InterPro" id="IPR000994">
    <property type="entry name" value="Pept_M24"/>
</dbReference>
<dbReference type="Pfam" id="PF00557">
    <property type="entry name" value="Peptidase_M24"/>
    <property type="match status" value="1"/>
</dbReference>
<dbReference type="STRING" id="10228.B3RVN9"/>
<reference evidence="17 18" key="1">
    <citation type="journal article" date="2008" name="Nature">
        <title>The Trichoplax genome and the nature of placozoans.</title>
        <authorList>
            <person name="Srivastava M."/>
            <person name="Begovic E."/>
            <person name="Chapman J."/>
            <person name="Putnam N.H."/>
            <person name="Hellsten U."/>
            <person name="Kawashima T."/>
            <person name="Kuo A."/>
            <person name="Mitros T."/>
            <person name="Salamov A."/>
            <person name="Carpenter M.L."/>
            <person name="Signorovitch A.Y."/>
            <person name="Moreno M.A."/>
            <person name="Kamm K."/>
            <person name="Grimwood J."/>
            <person name="Schmutz J."/>
            <person name="Shapiro H."/>
            <person name="Grigoriev I.V."/>
            <person name="Buss L.W."/>
            <person name="Schierwater B."/>
            <person name="Dellaporta S.L."/>
            <person name="Rokhsar D.S."/>
        </authorList>
    </citation>
    <scope>NUCLEOTIDE SEQUENCE [LARGE SCALE GENOMIC DNA]</scope>
    <source>
        <strain evidence="17 18">Grell-BS-1999</strain>
    </source>
</reference>
<keyword evidence="3" id="KW-0645">Protease</keyword>
<dbReference type="Gene3D" id="3.90.230.10">
    <property type="entry name" value="Creatinase/methionine aminopeptidase superfamily"/>
    <property type="match status" value="1"/>
</dbReference>
<dbReference type="GO" id="GO:0008233">
    <property type="term" value="F:peptidase activity"/>
    <property type="evidence" value="ECO:0000318"/>
    <property type="project" value="GO_Central"/>
</dbReference>
<dbReference type="Pfam" id="PF05195">
    <property type="entry name" value="AMP_N"/>
    <property type="match status" value="1"/>
</dbReference>
<keyword evidence="18" id="KW-1185">Reference proteome</keyword>
<evidence type="ECO:0000256" key="12">
    <source>
        <dbReference type="ARBA" id="ARBA00044252"/>
    </source>
</evidence>
<feature type="domain" description="Aminopeptidase P N-terminal" evidence="16">
    <location>
        <begin position="11"/>
        <end position="147"/>
    </location>
</feature>
<dbReference type="InterPro" id="IPR029149">
    <property type="entry name" value="Creatin/AminoP/Spt16_N"/>
</dbReference>
<dbReference type="InParanoid" id="B3RVN9"/>
<dbReference type="FunCoup" id="B3RVN9">
    <property type="interactions" value="1232"/>
</dbReference>
<dbReference type="GO" id="GO:0070006">
    <property type="term" value="F:metalloaminopeptidase activity"/>
    <property type="evidence" value="ECO:0007669"/>
    <property type="project" value="InterPro"/>
</dbReference>
<evidence type="ECO:0000256" key="9">
    <source>
        <dbReference type="ARBA" id="ARBA00043990"/>
    </source>
</evidence>
<dbReference type="CTD" id="6752779"/>
<keyword evidence="6" id="KW-0224">Dipeptidase</keyword>
<dbReference type="FunFam" id="3.90.230.10:FF:000002">
    <property type="entry name" value="Xaa-Pro aminopeptidase 3"/>
    <property type="match status" value="1"/>
</dbReference>
<evidence type="ECO:0000256" key="13">
    <source>
        <dbReference type="ARBA" id="ARBA00044284"/>
    </source>
</evidence>
<evidence type="ECO:0000256" key="2">
    <source>
        <dbReference type="ARBA" id="ARBA00011738"/>
    </source>
</evidence>
<dbReference type="GO" id="GO:0006508">
    <property type="term" value="P:proteolysis"/>
    <property type="evidence" value="ECO:0000318"/>
    <property type="project" value="GO_Central"/>
</dbReference>
<name>B3RVN9_TRIAD</name>
<evidence type="ECO:0000256" key="6">
    <source>
        <dbReference type="ARBA" id="ARBA00022997"/>
    </source>
</evidence>
<dbReference type="OMA" id="DAHALFF"/>
<dbReference type="AlphaFoldDB" id="B3RVN9"/>
<dbReference type="SUPFAM" id="SSF55920">
    <property type="entry name" value="Creatinase/aminopeptidase"/>
    <property type="match status" value="1"/>
</dbReference>
<dbReference type="RefSeq" id="XP_002112062.1">
    <property type="nucleotide sequence ID" value="XM_002112026.1"/>
</dbReference>
<dbReference type="PANTHER" id="PTHR48480">
    <property type="match status" value="1"/>
</dbReference>
<dbReference type="CDD" id="cd01087">
    <property type="entry name" value="Prolidase"/>
    <property type="match status" value="1"/>
</dbReference>
<evidence type="ECO:0000256" key="10">
    <source>
        <dbReference type="ARBA" id="ARBA00044051"/>
    </source>
</evidence>
<evidence type="ECO:0000259" key="16">
    <source>
        <dbReference type="SMART" id="SM01011"/>
    </source>
</evidence>
<feature type="non-terminal residue" evidence="17">
    <location>
        <position position="1"/>
    </location>
</feature>
<comment type="cofactor">
    <cofactor evidence="1">
        <name>Mn(2+)</name>
        <dbReference type="ChEBI" id="CHEBI:29035"/>
    </cofactor>
</comment>
<evidence type="ECO:0000256" key="15">
    <source>
        <dbReference type="ARBA" id="ARBA00048994"/>
    </source>
</evidence>
<evidence type="ECO:0000256" key="1">
    <source>
        <dbReference type="ARBA" id="ARBA00001936"/>
    </source>
</evidence>
<evidence type="ECO:0000256" key="8">
    <source>
        <dbReference type="ARBA" id="ARBA00023211"/>
    </source>
</evidence>
<dbReference type="SMART" id="SM01011">
    <property type="entry name" value="AMP_N"/>
    <property type="match status" value="1"/>
</dbReference>
<dbReference type="PANTHER" id="PTHR48480:SF2">
    <property type="entry name" value="PEPTIDASE D"/>
    <property type="match status" value="1"/>
</dbReference>
<evidence type="ECO:0000256" key="11">
    <source>
        <dbReference type="ARBA" id="ARBA00044141"/>
    </source>
</evidence>
<keyword evidence="7" id="KW-0482">Metalloprotease</keyword>
<dbReference type="InterPro" id="IPR052433">
    <property type="entry name" value="X-Pro_dipept-like"/>
</dbReference>
<organism evidence="17 18">
    <name type="scientific">Trichoplax adhaerens</name>
    <name type="common">Trichoplax reptans</name>
    <dbReference type="NCBI Taxonomy" id="10228"/>
    <lineage>
        <taxon>Eukaryota</taxon>
        <taxon>Metazoa</taxon>
        <taxon>Placozoa</taxon>
        <taxon>Uniplacotomia</taxon>
        <taxon>Trichoplacea</taxon>
        <taxon>Trichoplacidae</taxon>
        <taxon>Trichoplax</taxon>
    </lineage>
</organism>
<dbReference type="KEGG" id="tad:TRIADDRAFT_23568"/>
<dbReference type="Proteomes" id="UP000009022">
    <property type="component" value="Unassembled WGS sequence"/>
</dbReference>
<gene>
    <name evidence="17" type="ORF">TRIADDRAFT_23568</name>
</gene>
<keyword evidence="8" id="KW-0464">Manganese</keyword>
<dbReference type="GeneID" id="6752779"/>
<evidence type="ECO:0000256" key="4">
    <source>
        <dbReference type="ARBA" id="ARBA00022723"/>
    </source>
</evidence>
<dbReference type="InterPro" id="IPR007865">
    <property type="entry name" value="Aminopep_P_N"/>
</dbReference>
<accession>B3RVN9</accession>
<comment type="subunit">
    <text evidence="2">Homodimer.</text>
</comment>
<evidence type="ECO:0000256" key="3">
    <source>
        <dbReference type="ARBA" id="ARBA00022670"/>
    </source>
</evidence>
<dbReference type="EC" id="3.4.13.9" evidence="10"/>
<dbReference type="EMBL" id="DS985244">
    <property type="protein sequence ID" value="EDV26029.1"/>
    <property type="molecule type" value="Genomic_DNA"/>
</dbReference>
<sequence>TYSMGQQTATVVRSLHALNRQRLNGRLKKRGVKNGAIVLLQGGKSIMRHNTDHEPLFRQESYFHWTFGVCEPDYYGAIDVDNNTSILFCPKLPAEYAVWMGEILSTEQIKNKYDVDEVHYTEEIKQVLQAKKPSTLLLLKGKNTDSGLHTIEADFDGIDSFETDRTSLHPEISECRVTKSHQELDIMRYVNGISSQGHIQLMRSVRPGMKEYELESIFLNHCYSRGGCRYVAYSGIVASGSNSAVLHYGHAAVPNNKTIDDGDLCLVDMGAEYYCYTSDITCTFPSNGKFTEDQKIIYNAALKANNAVEAAMKPGVQWTDMHRLAERCILEHLKEHDIVRGNLNDMIAAHVGAIFMPHGLGHFLGIDTHDVGGYPGDTKRIDEPGIRNLRANRELQEGMVITVEPGCYLINILLDKALNDPNQAQFLNKDRVEQLRNIGGVRIEDNVYVTATGVEVLTKVPRTVEEIEAVMAGKD</sequence>
<dbReference type="PhylomeDB" id="B3RVN9"/>
<evidence type="ECO:0000313" key="18">
    <source>
        <dbReference type="Proteomes" id="UP000009022"/>
    </source>
</evidence>
<dbReference type="InterPro" id="IPR036005">
    <property type="entry name" value="Creatinase/aminopeptidase-like"/>
</dbReference>
<dbReference type="eggNOG" id="KOG2737">
    <property type="taxonomic scope" value="Eukaryota"/>
</dbReference>
<evidence type="ECO:0000256" key="14">
    <source>
        <dbReference type="ARBA" id="ARBA00044351"/>
    </source>
</evidence>
<dbReference type="Gene3D" id="3.40.350.10">
    <property type="entry name" value="Creatinase/prolidase N-terminal domain"/>
    <property type="match status" value="1"/>
</dbReference>
<dbReference type="MEROPS" id="M24.007"/>
<evidence type="ECO:0000313" key="17">
    <source>
        <dbReference type="EMBL" id="EDV26029.1"/>
    </source>
</evidence>
<dbReference type="OrthoDB" id="10261878at2759"/>
<keyword evidence="5" id="KW-0378">Hydrolase</keyword>
<comment type="similarity">
    <text evidence="9">Belongs to the peptidase M24B family. Eukaryotic-type prolidase subfamily.</text>
</comment>
<dbReference type="GO" id="GO:0030145">
    <property type="term" value="F:manganese ion binding"/>
    <property type="evidence" value="ECO:0007669"/>
    <property type="project" value="InterPro"/>
</dbReference>
<dbReference type="HOGENOM" id="CLU_017266_1_2_1"/>
<proteinExistence type="inferred from homology"/>
<evidence type="ECO:0000256" key="7">
    <source>
        <dbReference type="ARBA" id="ARBA00023049"/>
    </source>
</evidence>
<protein>
    <recommendedName>
        <fullName evidence="11">Xaa-Pro dipeptidase</fullName>
        <ecNumber evidence="10">3.4.13.9</ecNumber>
    </recommendedName>
    <alternativeName>
        <fullName evidence="14">Imidodipeptidase</fullName>
    </alternativeName>
    <alternativeName>
        <fullName evidence="12">Peptidase D</fullName>
    </alternativeName>
    <alternativeName>
        <fullName evidence="13">Proline dipeptidase</fullName>
    </alternativeName>
</protein>
<comment type="catalytic activity">
    <reaction evidence="15">
        <text>Xaa-L-Pro dipeptide + H2O = an L-alpha-amino acid + L-proline</text>
        <dbReference type="Rhea" id="RHEA:76407"/>
        <dbReference type="ChEBI" id="CHEBI:15377"/>
        <dbReference type="ChEBI" id="CHEBI:59869"/>
        <dbReference type="ChEBI" id="CHEBI:60039"/>
        <dbReference type="ChEBI" id="CHEBI:195196"/>
        <dbReference type="EC" id="3.4.13.9"/>
    </reaction>
</comment>